<keyword evidence="5" id="KW-1133">Transmembrane helix</keyword>
<dbReference type="Pfam" id="PF18564">
    <property type="entry name" value="Glyco_hydro_5_C"/>
    <property type="match status" value="1"/>
</dbReference>
<evidence type="ECO:0000256" key="1">
    <source>
        <dbReference type="ARBA" id="ARBA00005641"/>
    </source>
</evidence>
<evidence type="ECO:0000256" key="2">
    <source>
        <dbReference type="ARBA" id="ARBA00022801"/>
    </source>
</evidence>
<dbReference type="PROSITE" id="PS00659">
    <property type="entry name" value="GLYCOSYL_HYDROL_F5"/>
    <property type="match status" value="1"/>
</dbReference>
<dbReference type="Proteomes" id="UP000218334">
    <property type="component" value="Unassembled WGS sequence"/>
</dbReference>
<feature type="region of interest" description="Disordered" evidence="4">
    <location>
        <begin position="1"/>
        <end position="57"/>
    </location>
</feature>
<dbReference type="EMBL" id="KZ293462">
    <property type="protein sequence ID" value="PBK62904.1"/>
    <property type="molecule type" value="Genomic_DNA"/>
</dbReference>
<dbReference type="Pfam" id="PF00150">
    <property type="entry name" value="Cellulase"/>
    <property type="match status" value="1"/>
</dbReference>
<dbReference type="InterPro" id="IPR017853">
    <property type="entry name" value="GH"/>
</dbReference>
<dbReference type="STRING" id="1076256.A0A2H3B1X1"/>
<keyword evidence="9" id="KW-1185">Reference proteome</keyword>
<reference evidence="9" key="1">
    <citation type="journal article" date="2017" name="Nat. Ecol. Evol.">
        <title>Genome expansion and lineage-specific genetic innovations in the forest pathogenic fungi Armillaria.</title>
        <authorList>
            <person name="Sipos G."/>
            <person name="Prasanna A.N."/>
            <person name="Walter M.C."/>
            <person name="O'Connor E."/>
            <person name="Balint B."/>
            <person name="Krizsan K."/>
            <person name="Kiss B."/>
            <person name="Hess J."/>
            <person name="Varga T."/>
            <person name="Slot J."/>
            <person name="Riley R."/>
            <person name="Boka B."/>
            <person name="Rigling D."/>
            <person name="Barry K."/>
            <person name="Lee J."/>
            <person name="Mihaltcheva S."/>
            <person name="LaButti K."/>
            <person name="Lipzen A."/>
            <person name="Waldron R."/>
            <person name="Moloney N.M."/>
            <person name="Sperisen C."/>
            <person name="Kredics L."/>
            <person name="Vagvoelgyi C."/>
            <person name="Patrignani A."/>
            <person name="Fitzpatrick D."/>
            <person name="Nagy I."/>
            <person name="Doyle S."/>
            <person name="Anderson J.B."/>
            <person name="Grigoriev I.V."/>
            <person name="Gueldener U."/>
            <person name="Muensterkoetter M."/>
            <person name="Nagy L.G."/>
        </authorList>
    </citation>
    <scope>NUCLEOTIDE SEQUENCE [LARGE SCALE GENOMIC DNA]</scope>
    <source>
        <strain evidence="9">28-4</strain>
    </source>
</reference>
<feature type="domain" description="Glycoside hydrolase family 5" evidence="6">
    <location>
        <begin position="117"/>
        <end position="311"/>
    </location>
</feature>
<dbReference type="SUPFAM" id="SSF51445">
    <property type="entry name" value="(Trans)glycosidases"/>
    <property type="match status" value="1"/>
</dbReference>
<gene>
    <name evidence="8" type="ORF">ARMSODRAFT_557404</name>
</gene>
<dbReference type="GO" id="GO:0050295">
    <property type="term" value="F:steryl-beta-glucosidase activity"/>
    <property type="evidence" value="ECO:0007669"/>
    <property type="project" value="TreeGrafter"/>
</dbReference>
<evidence type="ECO:0000256" key="5">
    <source>
        <dbReference type="SAM" id="Phobius"/>
    </source>
</evidence>
<dbReference type="InterPro" id="IPR018087">
    <property type="entry name" value="Glyco_hydro_5_CS"/>
</dbReference>
<keyword evidence="2 8" id="KW-0378">Hydrolase</keyword>
<keyword evidence="5" id="KW-0472">Membrane</keyword>
<organism evidence="8 9">
    <name type="scientific">Armillaria solidipes</name>
    <dbReference type="NCBI Taxonomy" id="1076256"/>
    <lineage>
        <taxon>Eukaryota</taxon>
        <taxon>Fungi</taxon>
        <taxon>Dikarya</taxon>
        <taxon>Basidiomycota</taxon>
        <taxon>Agaricomycotina</taxon>
        <taxon>Agaricomycetes</taxon>
        <taxon>Agaricomycetidae</taxon>
        <taxon>Agaricales</taxon>
        <taxon>Marasmiineae</taxon>
        <taxon>Physalacriaceae</taxon>
        <taxon>Armillaria</taxon>
    </lineage>
</organism>
<dbReference type="InterPro" id="IPR041036">
    <property type="entry name" value="GH5_C"/>
</dbReference>
<evidence type="ECO:0000259" key="7">
    <source>
        <dbReference type="Pfam" id="PF18564"/>
    </source>
</evidence>
<feature type="transmembrane region" description="Helical" evidence="5">
    <location>
        <begin position="775"/>
        <end position="795"/>
    </location>
</feature>
<evidence type="ECO:0000313" key="9">
    <source>
        <dbReference type="Proteomes" id="UP000218334"/>
    </source>
</evidence>
<dbReference type="Gene3D" id="2.60.40.1180">
    <property type="entry name" value="Golgi alpha-mannosidase II"/>
    <property type="match status" value="1"/>
</dbReference>
<keyword evidence="5" id="KW-0812">Transmembrane</keyword>
<keyword evidence="3" id="KW-0326">Glycosidase</keyword>
<evidence type="ECO:0000256" key="3">
    <source>
        <dbReference type="ARBA" id="ARBA00023295"/>
    </source>
</evidence>
<evidence type="ECO:0000259" key="6">
    <source>
        <dbReference type="Pfam" id="PF00150"/>
    </source>
</evidence>
<protein>
    <submittedName>
        <fullName evidence="8">Glycoside hydrolase family 5 protein</fullName>
    </submittedName>
</protein>
<dbReference type="PANTHER" id="PTHR31308">
    <property type="match status" value="1"/>
</dbReference>
<feature type="compositionally biased region" description="Low complexity" evidence="4">
    <location>
        <begin position="43"/>
        <end position="56"/>
    </location>
</feature>
<dbReference type="PANTHER" id="PTHR31308:SF5">
    <property type="entry name" value="ERGOSTERYL-BETA-GLUCOSIDASE"/>
    <property type="match status" value="1"/>
</dbReference>
<accession>A0A2H3B1X1</accession>
<dbReference type="InterPro" id="IPR052066">
    <property type="entry name" value="Glycosphingolipid_Hydrolases"/>
</dbReference>
<evidence type="ECO:0000256" key="4">
    <source>
        <dbReference type="SAM" id="MobiDB-lite"/>
    </source>
</evidence>
<comment type="similarity">
    <text evidence="1">Belongs to the glycosyl hydrolase 5 (cellulase A) family.</text>
</comment>
<dbReference type="InterPro" id="IPR001547">
    <property type="entry name" value="Glyco_hydro_5"/>
</dbReference>
<name>A0A2H3B1X1_9AGAR</name>
<dbReference type="Gene3D" id="3.20.20.80">
    <property type="entry name" value="Glycosidases"/>
    <property type="match status" value="2"/>
</dbReference>
<dbReference type="InterPro" id="IPR013780">
    <property type="entry name" value="Glyco_hydro_b"/>
</dbReference>
<proteinExistence type="inferred from homology"/>
<evidence type="ECO:0000313" key="8">
    <source>
        <dbReference type="EMBL" id="PBK62904.1"/>
    </source>
</evidence>
<dbReference type="AlphaFoldDB" id="A0A2H3B1X1"/>
<dbReference type="GO" id="GO:1904462">
    <property type="term" value="P:ergosteryl 3-beta-D-glucoside catabolic process"/>
    <property type="evidence" value="ECO:0007669"/>
    <property type="project" value="TreeGrafter"/>
</dbReference>
<dbReference type="GO" id="GO:0000272">
    <property type="term" value="P:polysaccharide catabolic process"/>
    <property type="evidence" value="ECO:0007669"/>
    <property type="project" value="InterPro"/>
</dbReference>
<feature type="domain" description="Glycoside hydrolase family 5 C-terminal" evidence="7">
    <location>
        <begin position="641"/>
        <end position="756"/>
    </location>
</feature>
<sequence length="799" mass="90133">MPSRSSSEASFILVGGESISHKKSSSGSSSSSSEKDTESTEHPSCSPSYKPGSSPSYAHDWSRRATGGNLRIHGRHFVDKYGRVCGLRGVNLSGSSKSPVNHDNDVFPAEHETVTFVGRPFPLEEAHEHLSRLRRWGFTFIRFLVMWEAVEHAGLGIYDTEYLDYIRSLLSMLPQYGMIAFVALHQDVWSRYSGGSGAPAWTLEAVGFDLHKLEDTGSAWLKGVKGGGHVEEEQGLWSCGYTKLAAATMATCFWAGDAFAPKLKLKNRHGEEVSVQELLQGAFLDMFDKVVRAVGDLEAVIGFEMMNEPHRGYVELQSLHVFDYNTDLHLAHMPTAFESFQLGAGHPTEVAVYTRSFPMPTRKTSSAVLNTEGEKVWRPDGPSQGQCIWEVHGVWGWDVNKKEAVILRQNYFIKHPMTGQKIDWYNDFFYPFIRKWEQRVRGIVSPEKILFIEVIPNEFCPESFTPERQLSNMVYAPHWYDLNALFTKAFGDFTVNVQGLSRGMFPLKAFYWGHAGARDNYSLQIKNIVEHGYKSLGERPVIIGECGIPMDLNKKEAFTSDNWMWQTRIMDAMITGLERSLVGYTLWCYNPSNDDETGDNWNGESFSWFSRRRALPPFLLYYEQTAVSLDQGGRILPAVVRPYPAKTAGIPVRFEYEMNTGSFAFEWANADSSAPVTKEEETGKVDAGVSSLPITGHPVVGNWETEIFVPSMITDGRKVVVDGLEPGDSYLHDEQRQTLFIVTGNRSAGKKHKVEVSLNPPLRENFEINDLWSDFSVLILTFSMVFFAIFWYWMLKPPA</sequence>